<evidence type="ECO:0000313" key="1">
    <source>
        <dbReference type="EMBL" id="KAJ4432159.1"/>
    </source>
</evidence>
<dbReference type="Proteomes" id="UP001148838">
    <property type="component" value="Unassembled WGS sequence"/>
</dbReference>
<gene>
    <name evidence="1" type="ORF">ANN_20775</name>
</gene>
<dbReference type="EMBL" id="JAJSOF020000029">
    <property type="protein sequence ID" value="KAJ4432159.1"/>
    <property type="molecule type" value="Genomic_DNA"/>
</dbReference>
<comment type="caution">
    <text evidence="1">The sequence shown here is derived from an EMBL/GenBank/DDBJ whole genome shotgun (WGS) entry which is preliminary data.</text>
</comment>
<keyword evidence="2" id="KW-1185">Reference proteome</keyword>
<protein>
    <submittedName>
        <fullName evidence="1">Uncharacterized protein</fullName>
    </submittedName>
</protein>
<evidence type="ECO:0000313" key="2">
    <source>
        <dbReference type="Proteomes" id="UP001148838"/>
    </source>
</evidence>
<reference evidence="1 2" key="1">
    <citation type="journal article" date="2022" name="Allergy">
        <title>Genome assembly and annotation of Periplaneta americana reveal a comprehensive cockroach allergen profile.</title>
        <authorList>
            <person name="Wang L."/>
            <person name="Xiong Q."/>
            <person name="Saelim N."/>
            <person name="Wang L."/>
            <person name="Nong W."/>
            <person name="Wan A.T."/>
            <person name="Shi M."/>
            <person name="Liu X."/>
            <person name="Cao Q."/>
            <person name="Hui J.H.L."/>
            <person name="Sookrung N."/>
            <person name="Leung T.F."/>
            <person name="Tungtrongchitr A."/>
            <person name="Tsui S.K.W."/>
        </authorList>
    </citation>
    <scope>NUCLEOTIDE SEQUENCE [LARGE SCALE GENOMIC DNA]</scope>
    <source>
        <strain evidence="1">PWHHKU_190912</strain>
    </source>
</reference>
<name>A0ABQ8SDJ0_PERAM</name>
<accession>A0ABQ8SDJ0</accession>
<organism evidence="1 2">
    <name type="scientific">Periplaneta americana</name>
    <name type="common">American cockroach</name>
    <name type="synonym">Blatta americana</name>
    <dbReference type="NCBI Taxonomy" id="6978"/>
    <lineage>
        <taxon>Eukaryota</taxon>
        <taxon>Metazoa</taxon>
        <taxon>Ecdysozoa</taxon>
        <taxon>Arthropoda</taxon>
        <taxon>Hexapoda</taxon>
        <taxon>Insecta</taxon>
        <taxon>Pterygota</taxon>
        <taxon>Neoptera</taxon>
        <taxon>Polyneoptera</taxon>
        <taxon>Dictyoptera</taxon>
        <taxon>Blattodea</taxon>
        <taxon>Blattoidea</taxon>
        <taxon>Blattidae</taxon>
        <taxon>Blattinae</taxon>
        <taxon>Periplaneta</taxon>
    </lineage>
</organism>
<sequence>MAGLCGDGNEPPGSLKARGFTSRKLHLSCGVTVAMVTETEMYYNKFVRDRAYLLVFRKEPIRVKMVGSYDSDMSVDINIEELRKIGCKSSVSEKSVLLLLCHNRNQSACLQKIDLYYSN</sequence>
<proteinExistence type="predicted"/>